<gene>
    <name evidence="2" type="ORF">ACFSR8_06845</name>
</gene>
<dbReference type="Gene3D" id="3.90.550.10">
    <property type="entry name" value="Spore Coat Polysaccharide Biosynthesis Protein SpsA, Chain A"/>
    <property type="match status" value="1"/>
</dbReference>
<evidence type="ECO:0000259" key="1">
    <source>
        <dbReference type="Pfam" id="PF00535"/>
    </source>
</evidence>
<keyword evidence="2" id="KW-0808">Transferase</keyword>
<dbReference type="InterPro" id="IPR029044">
    <property type="entry name" value="Nucleotide-diphossugar_trans"/>
</dbReference>
<dbReference type="EMBL" id="JBHULY010000013">
    <property type="protein sequence ID" value="MFD2725926.1"/>
    <property type="molecule type" value="Genomic_DNA"/>
</dbReference>
<reference evidence="3" key="1">
    <citation type="journal article" date="2019" name="Int. J. Syst. Evol. Microbiol.">
        <title>The Global Catalogue of Microorganisms (GCM) 10K type strain sequencing project: providing services to taxonomists for standard genome sequencing and annotation.</title>
        <authorList>
            <consortium name="The Broad Institute Genomics Platform"/>
            <consortium name="The Broad Institute Genome Sequencing Center for Infectious Disease"/>
            <person name="Wu L."/>
            <person name="Ma J."/>
        </authorList>
    </citation>
    <scope>NUCLEOTIDE SEQUENCE [LARGE SCALE GENOMIC DNA]</scope>
    <source>
        <strain evidence="3">KCTC 42398</strain>
    </source>
</reference>
<feature type="domain" description="Glycosyltransferase 2-like" evidence="1">
    <location>
        <begin position="4"/>
        <end position="117"/>
    </location>
</feature>
<dbReference type="RefSeq" id="WP_380290376.1">
    <property type="nucleotide sequence ID" value="NZ_JBHULY010000013.1"/>
</dbReference>
<dbReference type="SUPFAM" id="SSF53448">
    <property type="entry name" value="Nucleotide-diphospho-sugar transferases"/>
    <property type="match status" value="1"/>
</dbReference>
<dbReference type="InterPro" id="IPR001173">
    <property type="entry name" value="Glyco_trans_2-like"/>
</dbReference>
<dbReference type="Pfam" id="PF00535">
    <property type="entry name" value="Glycos_transf_2"/>
    <property type="match status" value="1"/>
</dbReference>
<dbReference type="Proteomes" id="UP001597476">
    <property type="component" value="Unassembled WGS sequence"/>
</dbReference>
<name>A0ABW5TA84_9FLAO</name>
<accession>A0ABW5TA84</accession>
<dbReference type="PANTHER" id="PTHR22916:SF3">
    <property type="entry name" value="UDP-GLCNAC:BETAGAL BETA-1,3-N-ACETYLGLUCOSAMINYLTRANSFERASE-LIKE PROTEIN 1"/>
    <property type="match status" value="1"/>
</dbReference>
<keyword evidence="2" id="KW-0328">Glycosyltransferase</keyword>
<dbReference type="GO" id="GO:0016757">
    <property type="term" value="F:glycosyltransferase activity"/>
    <property type="evidence" value="ECO:0007669"/>
    <property type="project" value="UniProtKB-KW"/>
</dbReference>
<evidence type="ECO:0000313" key="2">
    <source>
        <dbReference type="EMBL" id="MFD2725926.1"/>
    </source>
</evidence>
<organism evidence="2 3">
    <name type="scientific">Hyunsoonleella rubra</name>
    <dbReference type="NCBI Taxonomy" id="1737062"/>
    <lineage>
        <taxon>Bacteria</taxon>
        <taxon>Pseudomonadati</taxon>
        <taxon>Bacteroidota</taxon>
        <taxon>Flavobacteriia</taxon>
        <taxon>Flavobacteriales</taxon>
        <taxon>Flavobacteriaceae</taxon>
    </lineage>
</organism>
<comment type="caution">
    <text evidence="2">The sequence shown here is derived from an EMBL/GenBank/DDBJ whole genome shotgun (WGS) entry which is preliminary data.</text>
</comment>
<dbReference type="PANTHER" id="PTHR22916">
    <property type="entry name" value="GLYCOSYLTRANSFERASE"/>
    <property type="match status" value="1"/>
</dbReference>
<evidence type="ECO:0000313" key="3">
    <source>
        <dbReference type="Proteomes" id="UP001597476"/>
    </source>
</evidence>
<keyword evidence="3" id="KW-1185">Reference proteome</keyword>
<protein>
    <submittedName>
        <fullName evidence="2">Glycosyltransferase</fullName>
        <ecNumber evidence="2">2.4.-.-</ecNumber>
    </submittedName>
</protein>
<proteinExistence type="predicted"/>
<dbReference type="CDD" id="cd00761">
    <property type="entry name" value="Glyco_tranf_GTA_type"/>
    <property type="match status" value="1"/>
</dbReference>
<dbReference type="EC" id="2.4.-.-" evidence="2"/>
<sequence length="339" mass="39138">MKLSILIPMYNSEEHIGNCLDSLLTQNLPKEDYEIIIIDDESSDKSAEIVRDYANEHNNISLVPQKNAGTFTTRNRLLKLAKGDYIYNLDADDYIVHHCLGDLLALAENNDLDIIGFKSNDTVELDEFELKEMIDPKSSTVTTGTEFLEANPDYTFAIWWYFVKRDLLEEKGITFNNNQYSADVMFTTTLFLGAKKVMVLPNEIHRYVLTPDSLMRSDDYEIISKRVNNFHAAALSMNDLIKDLNKQSSEKNEGVIRNLKLRRDVLSFFNIIDMIAKHFPKKDIKAKIEALKKEDAHPLSHFLGETYNSLKFRVLIFLINNEKVLYTILSVKSIFFRSR</sequence>